<dbReference type="HOGENOM" id="CLU_2230771_0_0_6"/>
<evidence type="ECO:0000313" key="3">
    <source>
        <dbReference type="EMBL" id="EED36155.1"/>
    </source>
</evidence>
<reference evidence="4" key="1">
    <citation type="journal article" date="2013" name="BMC Microbiol.">
        <title>Taxonomy and evolution of bacteriochlorophyll a-containing members of the OM60/NOR5 clade of marine gammaproteobacteria: description of Luminiphilus syltensis gen. nov., sp. nov., reclassification of Haliea rubra as Pseudohaliea rubra gen. nov., comb. nov., and emendation of Chromatocurvus halotolerans.</title>
        <authorList>
            <person name="Spring S."/>
            <person name="Riedel T."/>
            <person name="Sproer C."/>
            <person name="Yan S."/>
            <person name="Harder J."/>
            <person name="Fuchs B.M."/>
        </authorList>
    </citation>
    <scope>NUCLEOTIDE SEQUENCE [LARGE SCALE GENOMIC DNA]</scope>
    <source>
        <strain evidence="4">NOR51-B</strain>
    </source>
</reference>
<dbReference type="Pfam" id="PF20661">
    <property type="entry name" value="SutA-RBD"/>
    <property type="match status" value="1"/>
</dbReference>
<evidence type="ECO:0000259" key="2">
    <source>
        <dbReference type="Pfam" id="PF20661"/>
    </source>
</evidence>
<dbReference type="RefSeq" id="WP_009020899.1">
    <property type="nucleotide sequence ID" value="NZ_DS999411.1"/>
</dbReference>
<protein>
    <recommendedName>
        <fullName evidence="2">Transcriptional regulator SutA RNAP-binding domain-containing protein</fullName>
    </recommendedName>
</protein>
<dbReference type="STRING" id="565045.NOR51B_2103"/>
<dbReference type="InterPro" id="IPR049191">
    <property type="entry name" value="SutA_RBD"/>
</dbReference>
<feature type="region of interest" description="Disordered" evidence="1">
    <location>
        <begin position="25"/>
        <end position="94"/>
    </location>
</feature>
<proteinExistence type="predicted"/>
<evidence type="ECO:0000313" key="4">
    <source>
        <dbReference type="Proteomes" id="UP000004699"/>
    </source>
</evidence>
<organism evidence="3 4">
    <name type="scientific">Luminiphilus syltensis NOR5-1B</name>
    <dbReference type="NCBI Taxonomy" id="565045"/>
    <lineage>
        <taxon>Bacteria</taxon>
        <taxon>Pseudomonadati</taxon>
        <taxon>Pseudomonadota</taxon>
        <taxon>Gammaproteobacteria</taxon>
        <taxon>Cellvibrionales</taxon>
        <taxon>Halieaceae</taxon>
        <taxon>Luminiphilus</taxon>
    </lineage>
</organism>
<sequence>MKKPPSKAELRAALQKEMRRFLSKGGEIDRIAPGETALEGRSNPLRTPLFNTPTEKRTPVDDVVSALEARRSARKKPTPPTQRNTGSSSRKKVIYDDFGEPLRTVWTDD</sequence>
<evidence type="ECO:0000256" key="1">
    <source>
        <dbReference type="SAM" id="MobiDB-lite"/>
    </source>
</evidence>
<dbReference type="AlphaFoldDB" id="B8KYC1"/>
<keyword evidence="4" id="KW-1185">Reference proteome</keyword>
<dbReference type="Proteomes" id="UP000004699">
    <property type="component" value="Unassembled WGS sequence"/>
</dbReference>
<name>B8KYC1_9GAMM</name>
<feature type="domain" description="Transcriptional regulator SutA RNAP-binding" evidence="2">
    <location>
        <begin position="5"/>
        <end position="38"/>
    </location>
</feature>
<dbReference type="eggNOG" id="ENOG503302A">
    <property type="taxonomic scope" value="Bacteria"/>
</dbReference>
<gene>
    <name evidence="3" type="ORF">NOR51B_2103</name>
</gene>
<accession>B8KYC1</accession>
<dbReference type="EMBL" id="DS999411">
    <property type="protein sequence ID" value="EED36155.1"/>
    <property type="molecule type" value="Genomic_DNA"/>
</dbReference>